<dbReference type="RefSeq" id="WP_332081972.1">
    <property type="nucleotide sequence ID" value="NZ_JAZHYN010000028.1"/>
</dbReference>
<organism evidence="2 3">
    <name type="scientific">Methylocystis borbori</name>
    <dbReference type="NCBI Taxonomy" id="3118750"/>
    <lineage>
        <taxon>Bacteria</taxon>
        <taxon>Pseudomonadati</taxon>
        <taxon>Pseudomonadota</taxon>
        <taxon>Alphaproteobacteria</taxon>
        <taxon>Hyphomicrobiales</taxon>
        <taxon>Methylocystaceae</taxon>
        <taxon>Methylocystis</taxon>
    </lineage>
</organism>
<dbReference type="Proteomes" id="UP001350748">
    <property type="component" value="Unassembled WGS sequence"/>
</dbReference>
<evidence type="ECO:0000313" key="3">
    <source>
        <dbReference type="Proteomes" id="UP001350748"/>
    </source>
</evidence>
<comment type="caution">
    <text evidence="2">The sequence shown here is derived from an EMBL/GenBank/DDBJ whole genome shotgun (WGS) entry which is preliminary data.</text>
</comment>
<dbReference type="InterPro" id="IPR009576">
    <property type="entry name" value="Biofilm_formation_YgiB"/>
</dbReference>
<keyword evidence="3" id="KW-1185">Reference proteome</keyword>
<proteinExistence type="predicted"/>
<name>A0ABU7XHU0_9HYPH</name>
<feature type="region of interest" description="Disordered" evidence="1">
    <location>
        <begin position="214"/>
        <end position="239"/>
    </location>
</feature>
<accession>A0ABU7XHU0</accession>
<dbReference type="EMBL" id="JAZHYN010000028">
    <property type="protein sequence ID" value="MEF3366951.1"/>
    <property type="molecule type" value="Genomic_DNA"/>
</dbReference>
<reference evidence="2 3" key="1">
    <citation type="submission" date="2024-02" db="EMBL/GenBank/DDBJ databases">
        <authorList>
            <person name="Grouzdev D."/>
        </authorList>
    </citation>
    <scope>NUCLEOTIDE SEQUENCE [LARGE SCALE GENOMIC DNA]</scope>
    <source>
        <strain evidence="2 3">9N</strain>
    </source>
</reference>
<dbReference type="Pfam" id="PF06693">
    <property type="entry name" value="DUF1190"/>
    <property type="match status" value="1"/>
</dbReference>
<evidence type="ECO:0000313" key="2">
    <source>
        <dbReference type="EMBL" id="MEF3366951.1"/>
    </source>
</evidence>
<gene>
    <name evidence="2" type="ORF">V3H18_10440</name>
</gene>
<sequence length="239" mass="26075">MLGFLSSASSMSNIPAYPIFCRQRTAAFCLASAVSIASLLSLFDAEAASAAPAGKAYFFASREACVASQAFTRQECAAAFANAREQLLDLAPRFSSGAECRLRFQLCEISGAGPLEEEAMAYAETEEPVAYTPVALGVEMAVTMNGVEAAPTLAIETREKLFPRFPVSQTYEGREAAERYGAILPADRFQPFPRRKPLDVRQIFRPFALGALDEARGRPASQETPQERRERLKNAPFVE</sequence>
<evidence type="ECO:0000256" key="1">
    <source>
        <dbReference type="SAM" id="MobiDB-lite"/>
    </source>
</evidence>
<protein>
    <submittedName>
        <fullName evidence="2">DUF1190 domain-containing protein</fullName>
    </submittedName>
</protein>